<dbReference type="eggNOG" id="KOG1181">
    <property type="taxonomic scope" value="Eukaryota"/>
</dbReference>
<dbReference type="Gene3D" id="2.10.70.10">
    <property type="entry name" value="Complement Module, domain 1"/>
    <property type="match status" value="1"/>
</dbReference>
<feature type="compositionally biased region" description="Polar residues" evidence="4">
    <location>
        <begin position="2018"/>
        <end position="2029"/>
    </location>
</feature>
<feature type="compositionally biased region" description="Polar residues" evidence="4">
    <location>
        <begin position="1871"/>
        <end position="1882"/>
    </location>
</feature>
<feature type="compositionally biased region" description="Polar residues" evidence="4">
    <location>
        <begin position="1066"/>
        <end position="1079"/>
    </location>
</feature>
<dbReference type="STRING" id="278856.A0A212EJN0"/>
<feature type="compositionally biased region" description="Polar residues" evidence="4">
    <location>
        <begin position="1563"/>
        <end position="1588"/>
    </location>
</feature>
<dbReference type="FunCoup" id="A0A212EJN0">
    <property type="interactions" value="14"/>
</dbReference>
<feature type="compositionally biased region" description="Polar residues" evidence="4">
    <location>
        <begin position="1920"/>
        <end position="1937"/>
    </location>
</feature>
<feature type="compositionally biased region" description="Low complexity" evidence="4">
    <location>
        <begin position="1250"/>
        <end position="1259"/>
    </location>
</feature>
<dbReference type="PANTHER" id="PTHR46698:SF3">
    <property type="entry name" value="TENECTIN ISOFORM 1-RELATED"/>
    <property type="match status" value="1"/>
</dbReference>
<dbReference type="InterPro" id="IPR001007">
    <property type="entry name" value="VWF_dom"/>
</dbReference>
<feature type="compositionally biased region" description="Basic and acidic residues" evidence="4">
    <location>
        <begin position="450"/>
        <end position="462"/>
    </location>
</feature>
<dbReference type="SUPFAM" id="SSF57603">
    <property type="entry name" value="FnI-like domain"/>
    <property type="match status" value="3"/>
</dbReference>
<feature type="compositionally biased region" description="Basic and acidic residues" evidence="4">
    <location>
        <begin position="1763"/>
        <end position="1774"/>
    </location>
</feature>
<feature type="region of interest" description="Disordered" evidence="4">
    <location>
        <begin position="1039"/>
        <end position="1080"/>
    </location>
</feature>
<keyword evidence="2" id="KW-0964">Secreted</keyword>
<feature type="compositionally biased region" description="Basic and acidic residues" evidence="4">
    <location>
        <begin position="1535"/>
        <end position="1555"/>
    </location>
</feature>
<feature type="compositionally biased region" description="Basic and acidic residues" evidence="4">
    <location>
        <begin position="1326"/>
        <end position="1337"/>
    </location>
</feature>
<feature type="compositionally biased region" description="Low complexity" evidence="4">
    <location>
        <begin position="979"/>
        <end position="1003"/>
    </location>
</feature>
<feature type="region of interest" description="Disordered" evidence="4">
    <location>
        <begin position="2512"/>
        <end position="2533"/>
    </location>
</feature>
<feature type="region of interest" description="Disordered" evidence="4">
    <location>
        <begin position="587"/>
        <end position="621"/>
    </location>
</feature>
<sequence>MSSCCILRPHPPVTCEECLDGGTPNCEQNDRRPMDRGRAAAALLALAACVACSSAVLAKTCYEKRSQAISSGVMTCTLESNERVATTPKLTMLSVTLITALSPIYRLSNYAQLNAYAKRLFMTMTDREARRFAANILSSSPTASDHTALDIHEGPTEGCYYNFQHYGEGDRIMTNEPCLNCTCHNRMLMCYLRVCPFTKAIGQDCTVEKRADQCCPIVTCPDVPVDLLTSTSTSSPAEYGPTGMGKLDKYGCSINGKYFPEGSKVPPSPNKPCEHCYCIRNMTTCVMQECTLHVDGCTPIYHKDVCCPVRYSCDHTEDEIPLLDDMTTTVRPTPGFLLTTTTMMPVTQMTQDCIHDEQIFPDGASIKTDKACEHCYCMKGDIVCVVQECGTPMENEGKNCTSLPPRHGQCCPDTYICEGDEPSLDITTEVANLTSAPPRRVGVEGSGYRNEPDELYTERGPFENEVEGSGDTSEADMPSKISPDPRDELLLSTTEKEVYLSQTTEADKGFNTIPDTISENEPIVTIDQDSYAPSTESTITDVKATADEKLEPSQDVTRMEEDEKFTTETSFHSHEIDEIIPTEISKQEETPTYIPESTTLKEETLENSATETTELKKETEQIPISTESVSLKEIVTTENIVISVTEKDTSEAETSSDSKIYKEPELTTNIVSSVTEQNEPNVEMSTLKEMNIVKDMTTVSDIKEIPETTSINPVDNEVDYIPARIPGEGCRCVSSIIKCDPIICSPPPEYMENMNDCQTSYDTPDACCPTYVCNAKETSLPQSHSQTSVTESSKPAVADECNGSECNFNGEKQPTHTICESGNCESGSKQSDCGSNGCQDQPLPSQLPEDCFGEKCSVSPITPCEGENCETSAKTEEDINNVSPSKPICTNEHGCETTPTEEKCNEESCRRKESSETETNVPVECSGSDCQISNEQNVAVVELPNAPSTDRILNEKTTETIISELVTQNILTSEKEIISESSTELSPELPPTKTYPSESSSSKTTEETTEVPIKSVTDIESNMSTDVDMQNQMDILKEKTDKSETSPIDFEPTSSGATENIHILDEQSSTEKVSETKPTNVEEIEAVTESSLKDDTVINKDVSPQDYTTETVQTSTAQPTVLDTEQDETFTKLPKGKDDDIEQHVTQAPKEIEVKLTTEIEYQQSTTEKQEKVDILSQTTLIQESMTTELPEPSITVSDTGDVSKTMAGSEDDTTEHIQYDKTEKISSPGVDTTDSPMPSKTEQQATEIESVTSESSTVYDKDFTVKHDTYTELPQITITNLDTKVDSDSLQTTTLEESEKKDEELSTPSSVTKDSEQLATNTDLIHPEDEHSETKYQEYPSSTESELLKHEDRNEDLNKEVTEKQITETKHEIPSEPTQEDSGTTKLDISTEAIVEKDMEPIGDLQTISPITNKESTINLVKDAPVTESSHYDTSDSETESVDKYSESNTTPPDVSVIKETPVVPVVSEVSDNESYETDKNVIKLTSPSSDESSTIENTQYSDVEKGEEPTTSLPKEITEESYPTIDINSHTPIKTDDMKQESPEHQIPEKSVDRDDEAMATITTTLPPFTNDITYDVPSSQSPNDVTSDEVRVTSSSNKDEKDETETTITSSDEHVSEKTEHSVQEFTSTTLNNDQISEVITEKIHTEPQEYVTEKSKDEESSSEKPNEDINKDENAFDGSKKDHSTELPYFQTTSVNLEGYSTVSRRQNEVYKTTNMPESDSSDIEKSVTTFNPLITEGEEVTEKIINTDMADQESSTEISKDEILDDKHIQPTTENSAEVQTEHDISLNGFTKDKELENEELLTSVNYMSSTQSKVTSQFDEATEISVTPKAEVESDQKEEKISTEEPKQSTQFENEDSIQDEHHTISSLSKEPSYTESPVEIDISHSNSDNEIDSNVGTTEPVKLKEEDLPIPQDVSSKETYTITDENQTVPTKLVSEEKVVTTEVAPTEQEKLSTYSEMDIKEGEKDTSEVTKSPEIMNFESDKYLTTESLQSADIHEKEAYPSKVPDVVEEQSTPRSDTDSVTKLVVPETFETTEKQYVTKSDDDEISKISETPEQHGTSLSDIESVTQLIDTEPSSTEKQYETKLDQEDVPTISQVIEEQSTSRIDTEAITEPKYSDLPTTEKQSDQEEIHEILEPNEEQGTSQIGDDTSTKEDDIKSYTTEKQYDNKTEKEETEKIPVFVDEQSTPQSDIESATKFGEAERDTTEKQYVSETDHKYSEVMDEHTTSPNQIVTQSEDFVQITTEKEYVTSAKQEIPKIVEENEKQSTPQIDIEIVTKLEYPDLDSVTTEKTHEIKYDQEDVSKSPEIIEEHGTSHFDSDSVTKLEDNDAFTTEKQYITKSDLGETSVVIQEQSTEASRIGSETETKVEDIGASTTEKQDVTKIYIEDTPSDKAETNVYEKDIMETEKTTSLPVISIDTTVKSDMPAFDLHKPLEEVTEVSTKDESSTKGIPADVTVSTSVSENVEATTKLMMPDAVNVDNVENYNTERDSEVSSFTEEVVTVKELENKTPSKTETEEEITYSETTPYSVLLEEHTHSVLEDTSSDIVIEELPTTVRIEKQPERGDQIPETYDNNDEYGNSTEKPIEQEVITQSYEKITSPDVETVTSADDVEISTIAEKVPPIADDQYGDKKYTSSIPEQKITTPIPTIKEEEQGTTVSSSSDKEFTTLRDIIYSSERPEITASPSKDEGDEDVYQ</sequence>
<feature type="region of interest" description="Disordered" evidence="4">
    <location>
        <begin position="437"/>
        <end position="486"/>
    </location>
</feature>
<feature type="compositionally biased region" description="Basic and acidic residues" evidence="4">
    <location>
        <begin position="1643"/>
        <end position="1689"/>
    </location>
</feature>
<dbReference type="PANTHER" id="PTHR46698">
    <property type="entry name" value="CROSSVEINLESS 2"/>
    <property type="match status" value="1"/>
</dbReference>
<feature type="region of interest" description="Disordered" evidence="4">
    <location>
        <begin position="2562"/>
        <end position="2593"/>
    </location>
</feature>
<feature type="compositionally biased region" description="Polar residues" evidence="4">
    <location>
        <begin position="1775"/>
        <end position="1784"/>
    </location>
</feature>
<feature type="region of interest" description="Disordered" evidence="4">
    <location>
        <begin position="2360"/>
        <end position="2381"/>
    </location>
</feature>
<feature type="region of interest" description="Disordered" evidence="4">
    <location>
        <begin position="1282"/>
        <end position="1387"/>
    </location>
</feature>
<feature type="compositionally biased region" description="Polar residues" evidence="4">
    <location>
        <begin position="2642"/>
        <end position="2654"/>
    </location>
</feature>
<accession>A0A212EJN0</accession>
<feature type="compositionally biased region" description="Polar residues" evidence="4">
    <location>
        <begin position="1627"/>
        <end position="1641"/>
    </location>
</feature>
<feature type="compositionally biased region" description="Polar residues" evidence="4">
    <location>
        <begin position="1815"/>
        <end position="1825"/>
    </location>
</feature>
<comment type="caution">
    <text evidence="6">The sequence shown here is derived from an EMBL/GenBank/DDBJ whole genome shotgun (WGS) entry which is preliminary data.</text>
</comment>
<feature type="region of interest" description="Disordered" evidence="4">
    <location>
        <begin position="2003"/>
        <end position="2030"/>
    </location>
</feature>
<feature type="region of interest" description="Disordered" evidence="4">
    <location>
        <begin position="1753"/>
        <end position="1786"/>
    </location>
</feature>
<feature type="compositionally biased region" description="Basic and acidic residues" evidence="4">
    <location>
        <begin position="1215"/>
        <end position="1225"/>
    </location>
</feature>
<feature type="compositionally biased region" description="Polar residues" evidence="4">
    <location>
        <begin position="2100"/>
        <end position="2112"/>
    </location>
</feature>
<evidence type="ECO:0000256" key="1">
    <source>
        <dbReference type="ARBA" id="ARBA00004613"/>
    </source>
</evidence>
<feature type="compositionally biased region" description="Basic and acidic residues" evidence="4">
    <location>
        <begin position="2131"/>
        <end position="2142"/>
    </location>
</feature>
<gene>
    <name evidence="6" type="ORF">KGM_206064</name>
</gene>
<feature type="compositionally biased region" description="Polar residues" evidence="4">
    <location>
        <begin position="1377"/>
        <end position="1387"/>
    </location>
</feature>
<feature type="region of interest" description="Disordered" evidence="4">
    <location>
        <begin position="977"/>
        <end position="1026"/>
    </location>
</feature>
<dbReference type="InterPro" id="IPR052424">
    <property type="entry name" value="Kielin_Chordin-BMP_Reg"/>
</dbReference>
<name>A0A212EJN0_DANPL</name>
<feature type="compositionally biased region" description="Basic and acidic residues" evidence="4">
    <location>
        <begin position="2564"/>
        <end position="2574"/>
    </location>
</feature>
<feature type="compositionally biased region" description="Basic and acidic residues" evidence="4">
    <location>
        <begin position="1836"/>
        <end position="1853"/>
    </location>
</feature>
<evidence type="ECO:0000256" key="3">
    <source>
        <dbReference type="ARBA" id="ARBA00022729"/>
    </source>
</evidence>
<protein>
    <recommendedName>
        <fullName evidence="5">VWFC domain-containing protein</fullName>
    </recommendedName>
</protein>
<feature type="region of interest" description="Disordered" evidence="4">
    <location>
        <begin position="1815"/>
        <end position="1983"/>
    </location>
</feature>
<evidence type="ECO:0000313" key="7">
    <source>
        <dbReference type="Proteomes" id="UP000007151"/>
    </source>
</evidence>
<feature type="compositionally biased region" description="Basic and acidic residues" evidence="4">
    <location>
        <begin position="2171"/>
        <end position="2184"/>
    </location>
</feature>
<feature type="compositionally biased region" description="Polar residues" evidence="4">
    <location>
        <begin position="1230"/>
        <end position="1248"/>
    </location>
</feature>
<dbReference type="Proteomes" id="UP000007151">
    <property type="component" value="Unassembled WGS sequence"/>
</dbReference>
<comment type="subcellular location">
    <subcellularLocation>
        <location evidence="1">Secreted</location>
    </subcellularLocation>
</comment>
<feature type="compositionally biased region" description="Basic and acidic residues" evidence="4">
    <location>
        <begin position="2512"/>
        <end position="2522"/>
    </location>
</feature>
<keyword evidence="3" id="KW-0732">Signal</keyword>
<dbReference type="PROSITE" id="PS50184">
    <property type="entry name" value="VWFC_2"/>
    <property type="match status" value="1"/>
</dbReference>
<proteinExistence type="predicted"/>
<dbReference type="InParanoid" id="A0A212EJN0"/>
<reference evidence="6 7" key="1">
    <citation type="journal article" date="2011" name="Cell">
        <title>The monarch butterfly genome yields insights into long-distance migration.</title>
        <authorList>
            <person name="Zhan S."/>
            <person name="Merlin C."/>
            <person name="Boore J.L."/>
            <person name="Reppert S.M."/>
        </authorList>
    </citation>
    <scope>NUCLEOTIDE SEQUENCE [LARGE SCALE GENOMIC DNA]</scope>
    <source>
        <strain evidence="6">F-2</strain>
    </source>
</reference>
<feature type="region of interest" description="Disordered" evidence="4">
    <location>
        <begin position="550"/>
        <end position="572"/>
    </location>
</feature>
<feature type="domain" description="VWFC" evidence="5">
    <location>
        <begin position="351"/>
        <end position="418"/>
    </location>
</feature>
<feature type="compositionally biased region" description="Basic and acidic residues" evidence="4">
    <location>
        <begin position="1614"/>
        <end position="1626"/>
    </location>
</feature>
<feature type="compositionally biased region" description="Polar residues" evidence="4">
    <location>
        <begin position="2191"/>
        <end position="2200"/>
    </location>
</feature>
<feature type="region of interest" description="Disordered" evidence="4">
    <location>
        <begin position="1423"/>
        <end position="1694"/>
    </location>
</feature>
<feature type="compositionally biased region" description="Basic and acidic residues" evidence="4">
    <location>
        <begin position="1965"/>
        <end position="1976"/>
    </location>
</feature>
<evidence type="ECO:0000259" key="5">
    <source>
        <dbReference type="PROSITE" id="PS50184"/>
    </source>
</evidence>
<feature type="region of interest" description="Disordered" evidence="4">
    <location>
        <begin position="2633"/>
        <end position="2704"/>
    </location>
</feature>
<organism evidence="6 7">
    <name type="scientific">Danaus plexippus plexippus</name>
    <dbReference type="NCBI Taxonomy" id="278856"/>
    <lineage>
        <taxon>Eukaryota</taxon>
        <taxon>Metazoa</taxon>
        <taxon>Ecdysozoa</taxon>
        <taxon>Arthropoda</taxon>
        <taxon>Hexapoda</taxon>
        <taxon>Insecta</taxon>
        <taxon>Pterygota</taxon>
        <taxon>Neoptera</taxon>
        <taxon>Endopterygota</taxon>
        <taxon>Lepidoptera</taxon>
        <taxon>Glossata</taxon>
        <taxon>Ditrysia</taxon>
        <taxon>Papilionoidea</taxon>
        <taxon>Nymphalidae</taxon>
        <taxon>Danainae</taxon>
        <taxon>Danaini</taxon>
        <taxon>Danaina</taxon>
        <taxon>Danaus</taxon>
        <taxon>Danaus</taxon>
    </lineage>
</organism>
<dbReference type="GO" id="GO:0005576">
    <property type="term" value="C:extracellular region"/>
    <property type="evidence" value="ECO:0007669"/>
    <property type="project" value="UniProtKB-SubCell"/>
</dbReference>
<evidence type="ECO:0000256" key="2">
    <source>
        <dbReference type="ARBA" id="ARBA00022525"/>
    </source>
</evidence>
<feature type="compositionally biased region" description="Low complexity" evidence="4">
    <location>
        <begin position="1461"/>
        <end position="1471"/>
    </location>
</feature>
<feature type="region of interest" description="Disordered" evidence="4">
    <location>
        <begin position="2042"/>
        <end position="2222"/>
    </location>
</feature>
<feature type="compositionally biased region" description="Polar residues" evidence="4">
    <location>
        <begin position="1485"/>
        <end position="1503"/>
    </location>
</feature>
<dbReference type="KEGG" id="dpl:KGM_206064"/>
<evidence type="ECO:0000256" key="4">
    <source>
        <dbReference type="SAM" id="MobiDB-lite"/>
    </source>
</evidence>
<feature type="compositionally biased region" description="Basic and acidic residues" evidence="4">
    <location>
        <begin position="1347"/>
        <end position="1375"/>
    </location>
</feature>
<evidence type="ECO:0000313" key="6">
    <source>
        <dbReference type="EMBL" id="OWR41684.1"/>
    </source>
</evidence>
<feature type="region of interest" description="Disordered" evidence="4">
    <location>
        <begin position="1184"/>
        <end position="1261"/>
    </location>
</feature>
<feature type="compositionally biased region" description="Polar residues" evidence="4">
    <location>
        <begin position="1890"/>
        <end position="1904"/>
    </location>
</feature>
<feature type="compositionally biased region" description="Polar residues" evidence="4">
    <location>
        <begin position="2063"/>
        <end position="2086"/>
    </location>
</feature>
<feature type="compositionally biased region" description="Polar residues" evidence="4">
    <location>
        <begin position="1309"/>
        <end position="1324"/>
    </location>
</feature>
<keyword evidence="7" id="KW-1185">Reference proteome</keyword>
<dbReference type="EMBL" id="AGBW02014440">
    <property type="protein sequence ID" value="OWR41684.1"/>
    <property type="molecule type" value="Genomic_DNA"/>
</dbReference>
<dbReference type="SMART" id="SM00214">
    <property type="entry name" value="VWC"/>
    <property type="match status" value="3"/>
</dbReference>